<dbReference type="Proteomes" id="UP000588647">
    <property type="component" value="Unassembled WGS sequence"/>
</dbReference>
<feature type="transmembrane region" description="Helical" evidence="1">
    <location>
        <begin position="226"/>
        <end position="244"/>
    </location>
</feature>
<dbReference type="InterPro" id="IPR043968">
    <property type="entry name" value="SGNH"/>
</dbReference>
<dbReference type="PANTHER" id="PTHR23028:SF53">
    <property type="entry name" value="ACYL_TRANSF_3 DOMAIN-CONTAINING PROTEIN"/>
    <property type="match status" value="1"/>
</dbReference>
<dbReference type="SUPFAM" id="SSF52266">
    <property type="entry name" value="SGNH hydrolase"/>
    <property type="match status" value="1"/>
</dbReference>
<sequence length="608" mass="66679">MVVYHFGAKWLPGGFIGVDVFFVISGFLISKSIYRELDNGTFSIADFYVRRARRIIPAFLAVSLATTILAALILFPNQLVEFAKSLVYSAFFLANAYFYSASDYFAPAAEEIPLLHYWSLGVEEQFYILFPLLAICCYRFSPRLMPAAVLLLGALSLIAAEWMLSVDPAAAFYLLPFRAFEILIGSVLALPGFPFSSDRRTAAGAVIAGVSVILGGMVFIDSSVPFPGVTALIPCLGAAAIIWGGERVTTAPARMLGSSPMLFWGAISYSLYLVHWPIVVFSKMVMPDIDPLVFLIGGCLASTALAWLSYRFVEQPFRHGVPVVSRKYVMPGSGAALTALVAVGLFIQAADGFPGRVQGSTQKMLSYLGYDYQSVFREGTCFLRPEQDVSQLDWKTCLPEVQLDVVIWGSSHIAQLYLGMESELDERKLTFGQITGSGCIPLVGYDNVGRPNCRALNDFALAYFLANPPSIVVMGGDLISDAGLLALLDASVDRLTEAGIRVVVLGPVPYFNRPVPIILASRIEKENRDTSSLGELNRESIIADEFMEKFYESDGGEYLSALRTMCPAMKCELQRGEKPLHFDVVHLTDEGSRVYGRKIIDSILQPEE</sequence>
<reference evidence="4 5" key="1">
    <citation type="submission" date="2020-08" db="EMBL/GenBank/DDBJ databases">
        <title>Genomic Encyclopedia of Type Strains, Phase IV (KMG-IV): sequencing the most valuable type-strain genomes for metagenomic binning, comparative biology and taxonomic classification.</title>
        <authorList>
            <person name="Goeker M."/>
        </authorList>
    </citation>
    <scope>NUCLEOTIDE SEQUENCE [LARGE SCALE GENOMIC DNA]</scope>
    <source>
        <strain evidence="4 5">DSM 103570</strain>
    </source>
</reference>
<evidence type="ECO:0000259" key="3">
    <source>
        <dbReference type="Pfam" id="PF19040"/>
    </source>
</evidence>
<dbReference type="Pfam" id="PF01757">
    <property type="entry name" value="Acyl_transf_3"/>
    <property type="match status" value="1"/>
</dbReference>
<feature type="domain" description="Acyltransferase 3" evidence="2">
    <location>
        <begin position="12"/>
        <end position="311"/>
    </location>
</feature>
<keyword evidence="1" id="KW-0472">Membrane</keyword>
<feature type="transmembrane region" description="Helical" evidence="1">
    <location>
        <begin position="55"/>
        <end position="75"/>
    </location>
</feature>
<evidence type="ECO:0000259" key="2">
    <source>
        <dbReference type="Pfam" id="PF01757"/>
    </source>
</evidence>
<keyword evidence="1" id="KW-1133">Transmembrane helix</keyword>
<evidence type="ECO:0000313" key="4">
    <source>
        <dbReference type="EMBL" id="MBB4003083.1"/>
    </source>
</evidence>
<feature type="transmembrane region" description="Helical" evidence="1">
    <location>
        <begin position="170"/>
        <end position="190"/>
    </location>
</feature>
<dbReference type="Pfam" id="PF19040">
    <property type="entry name" value="SGNH"/>
    <property type="match status" value="1"/>
</dbReference>
<feature type="transmembrane region" description="Helical" evidence="1">
    <location>
        <begin position="148"/>
        <end position="164"/>
    </location>
</feature>
<gene>
    <name evidence="4" type="ORF">GGR03_002158</name>
</gene>
<comment type="caution">
    <text evidence="4">The sequence shown here is derived from an EMBL/GenBank/DDBJ whole genome shotgun (WGS) entry which is preliminary data.</text>
</comment>
<keyword evidence="5" id="KW-1185">Reference proteome</keyword>
<keyword evidence="1" id="KW-0812">Transmembrane</keyword>
<proteinExistence type="predicted"/>
<organism evidence="4 5">
    <name type="scientific">Aurantimonas endophytica</name>
    <dbReference type="NCBI Taxonomy" id="1522175"/>
    <lineage>
        <taxon>Bacteria</taxon>
        <taxon>Pseudomonadati</taxon>
        <taxon>Pseudomonadota</taxon>
        <taxon>Alphaproteobacteria</taxon>
        <taxon>Hyphomicrobiales</taxon>
        <taxon>Aurantimonadaceae</taxon>
        <taxon>Aurantimonas</taxon>
    </lineage>
</organism>
<feature type="transmembrane region" description="Helical" evidence="1">
    <location>
        <begin position="202"/>
        <end position="220"/>
    </location>
</feature>
<dbReference type="EMBL" id="JACIEM010000002">
    <property type="protein sequence ID" value="MBB4003083.1"/>
    <property type="molecule type" value="Genomic_DNA"/>
</dbReference>
<name>A0A7W6HDD9_9HYPH</name>
<evidence type="ECO:0000313" key="5">
    <source>
        <dbReference type="Proteomes" id="UP000588647"/>
    </source>
</evidence>
<evidence type="ECO:0000256" key="1">
    <source>
        <dbReference type="SAM" id="Phobius"/>
    </source>
</evidence>
<accession>A0A7W6HDD9</accession>
<dbReference type="GO" id="GO:0016747">
    <property type="term" value="F:acyltransferase activity, transferring groups other than amino-acyl groups"/>
    <property type="evidence" value="ECO:0007669"/>
    <property type="project" value="InterPro"/>
</dbReference>
<feature type="transmembrane region" description="Helical" evidence="1">
    <location>
        <begin position="125"/>
        <end position="141"/>
    </location>
</feature>
<dbReference type="AlphaFoldDB" id="A0A7W6HDD9"/>
<protein>
    <submittedName>
        <fullName evidence="4">Peptidoglycan/LPS O-acetylase OafA/YrhL</fullName>
    </submittedName>
</protein>
<feature type="domain" description="SGNH" evidence="3">
    <location>
        <begin position="395"/>
        <end position="599"/>
    </location>
</feature>
<dbReference type="GO" id="GO:0009103">
    <property type="term" value="P:lipopolysaccharide biosynthetic process"/>
    <property type="evidence" value="ECO:0007669"/>
    <property type="project" value="TreeGrafter"/>
</dbReference>
<feature type="transmembrane region" description="Helical" evidence="1">
    <location>
        <begin position="291"/>
        <end position="308"/>
    </location>
</feature>
<feature type="transmembrane region" description="Helical" evidence="1">
    <location>
        <begin position="328"/>
        <end position="347"/>
    </location>
</feature>
<dbReference type="InterPro" id="IPR050879">
    <property type="entry name" value="Acyltransferase_3"/>
</dbReference>
<dbReference type="GO" id="GO:0016020">
    <property type="term" value="C:membrane"/>
    <property type="evidence" value="ECO:0007669"/>
    <property type="project" value="TreeGrafter"/>
</dbReference>
<dbReference type="PANTHER" id="PTHR23028">
    <property type="entry name" value="ACETYLTRANSFERASE"/>
    <property type="match status" value="1"/>
</dbReference>
<feature type="transmembrane region" description="Helical" evidence="1">
    <location>
        <begin position="12"/>
        <end position="34"/>
    </location>
</feature>
<dbReference type="InterPro" id="IPR002656">
    <property type="entry name" value="Acyl_transf_3_dom"/>
</dbReference>
<feature type="transmembrane region" description="Helical" evidence="1">
    <location>
        <begin position="256"/>
        <end position="279"/>
    </location>
</feature>